<dbReference type="PANTHER" id="PTHR39339:SF1">
    <property type="entry name" value="CHAD DOMAIN-CONTAINING PROTEIN"/>
    <property type="match status" value="1"/>
</dbReference>
<evidence type="ECO:0000259" key="1">
    <source>
        <dbReference type="PROSITE" id="PS51708"/>
    </source>
</evidence>
<feature type="domain" description="CHAD" evidence="1">
    <location>
        <begin position="219"/>
        <end position="507"/>
    </location>
</feature>
<evidence type="ECO:0000313" key="2">
    <source>
        <dbReference type="EMBL" id="MBC2593573.1"/>
    </source>
</evidence>
<dbReference type="Pfam" id="PF05235">
    <property type="entry name" value="CHAD"/>
    <property type="match status" value="1"/>
</dbReference>
<keyword evidence="3" id="KW-1185">Reference proteome</keyword>
<dbReference type="Proteomes" id="UP000546464">
    <property type="component" value="Unassembled WGS sequence"/>
</dbReference>
<dbReference type="Gene3D" id="1.40.20.10">
    <property type="entry name" value="CHAD domain"/>
    <property type="match status" value="1"/>
</dbReference>
<comment type="caution">
    <text evidence="2">The sequence shown here is derived from an EMBL/GenBank/DDBJ whole genome shotgun (WGS) entry which is preliminary data.</text>
</comment>
<dbReference type="PROSITE" id="PS51708">
    <property type="entry name" value="CHAD"/>
    <property type="match status" value="1"/>
</dbReference>
<proteinExistence type="predicted"/>
<dbReference type="PANTHER" id="PTHR39339">
    <property type="entry name" value="SLR1444 PROTEIN"/>
    <property type="match status" value="1"/>
</dbReference>
<dbReference type="SMART" id="SM00880">
    <property type="entry name" value="CHAD"/>
    <property type="match status" value="1"/>
</dbReference>
<name>A0A842HAR3_9BACT</name>
<evidence type="ECO:0000313" key="3">
    <source>
        <dbReference type="Proteomes" id="UP000546464"/>
    </source>
</evidence>
<dbReference type="AlphaFoldDB" id="A0A842HAR3"/>
<dbReference type="EMBL" id="JACHVB010000014">
    <property type="protein sequence ID" value="MBC2593573.1"/>
    <property type="molecule type" value="Genomic_DNA"/>
</dbReference>
<organism evidence="2 3">
    <name type="scientific">Ruficoccus amylovorans</name>
    <dbReference type="NCBI Taxonomy" id="1804625"/>
    <lineage>
        <taxon>Bacteria</taxon>
        <taxon>Pseudomonadati</taxon>
        <taxon>Verrucomicrobiota</taxon>
        <taxon>Opitutia</taxon>
        <taxon>Puniceicoccales</taxon>
        <taxon>Cerasicoccaceae</taxon>
        <taxon>Ruficoccus</taxon>
    </lineage>
</organism>
<protein>
    <submittedName>
        <fullName evidence="2">CHAD domain-containing protein</fullName>
    </submittedName>
</protein>
<dbReference type="RefSeq" id="WP_185674578.1">
    <property type="nucleotide sequence ID" value="NZ_JACHVB010000014.1"/>
</dbReference>
<dbReference type="InterPro" id="IPR038186">
    <property type="entry name" value="CHAD_dom_sf"/>
</dbReference>
<sequence length="521" mass="58224">MLPDFSPMKADTCILFDSETAEAACLESLGAQFGLEAAGASQSRHVYFDTFDWRLFAEGYGLESASGELRLCSLADDEVLAALPWKNRRAPAFASEVAEEGPLRDALAKVCGIRALLRQAELTAHLRDFRVLDAEGKTVLRVRFGSYAFHGGSKPFLREWRVRPLKGYEAEAREFCLLAGRYGKRQKGPGGHPLTLALQERGVDPFRYSPNRDLGFSPELPAYLAARSVLEHALEVVEANEPGILDDTDTEFLHHYRVALRQTKSALGLFGEVLPKKETDALKQTVGALARASNTVRDLDVFLLKRASITARLPGAFNPGVETFFRRLKAERRREFKKLCAFLRSEELPAGKLQWREFSTRLASPDFSPAPGVSVYTVACANISRRYARILKRGGKLGPGSPEEPFHELRIDFKKLRYNLEFFRSLFPGKEVGYFIRHLRRMQGLLGDLNDIKVQRDFLTARLARLDLKTRDSANIAASLGALIARLEEGSLRLREGFPAAFAELADGRMKSIAGRLFRPS</sequence>
<reference evidence="2 3" key="1">
    <citation type="submission" date="2020-07" db="EMBL/GenBank/DDBJ databases">
        <authorList>
            <person name="Feng X."/>
        </authorList>
    </citation>
    <scope>NUCLEOTIDE SEQUENCE [LARGE SCALE GENOMIC DNA]</scope>
    <source>
        <strain evidence="2 3">JCM31066</strain>
    </source>
</reference>
<accession>A0A842HAR3</accession>
<gene>
    <name evidence="2" type="ORF">H5P28_04790</name>
</gene>
<dbReference type="InterPro" id="IPR007899">
    <property type="entry name" value="CHAD_dom"/>
</dbReference>